<protein>
    <submittedName>
        <fullName evidence="2">8078_t:CDS:1</fullName>
    </submittedName>
</protein>
<name>A0A9N8W9G1_9GLOM</name>
<dbReference type="AlphaFoldDB" id="A0A9N8W9G1"/>
<evidence type="ECO:0000256" key="1">
    <source>
        <dbReference type="SAM" id="Phobius"/>
    </source>
</evidence>
<dbReference type="EMBL" id="CAJVPS010000351">
    <property type="protein sequence ID" value="CAG8479635.1"/>
    <property type="molecule type" value="Genomic_DNA"/>
</dbReference>
<comment type="caution">
    <text evidence="2">The sequence shown here is derived from an EMBL/GenBank/DDBJ whole genome shotgun (WGS) entry which is preliminary data.</text>
</comment>
<keyword evidence="3" id="KW-1185">Reference proteome</keyword>
<reference evidence="2" key="1">
    <citation type="submission" date="2021-06" db="EMBL/GenBank/DDBJ databases">
        <authorList>
            <person name="Kallberg Y."/>
            <person name="Tangrot J."/>
            <person name="Rosling A."/>
        </authorList>
    </citation>
    <scope>NUCLEOTIDE SEQUENCE</scope>
    <source>
        <strain evidence="2">FL130A</strain>
    </source>
</reference>
<gene>
    <name evidence="2" type="ORF">ALEPTO_LOCUS2421</name>
</gene>
<dbReference type="Proteomes" id="UP000789508">
    <property type="component" value="Unassembled WGS sequence"/>
</dbReference>
<keyword evidence="1" id="KW-1133">Transmembrane helix</keyword>
<proteinExistence type="predicted"/>
<feature type="transmembrane region" description="Helical" evidence="1">
    <location>
        <begin position="50"/>
        <end position="75"/>
    </location>
</feature>
<evidence type="ECO:0000313" key="2">
    <source>
        <dbReference type="EMBL" id="CAG8479635.1"/>
    </source>
</evidence>
<keyword evidence="1" id="KW-0472">Membrane</keyword>
<organism evidence="2 3">
    <name type="scientific">Ambispora leptoticha</name>
    <dbReference type="NCBI Taxonomy" id="144679"/>
    <lineage>
        <taxon>Eukaryota</taxon>
        <taxon>Fungi</taxon>
        <taxon>Fungi incertae sedis</taxon>
        <taxon>Mucoromycota</taxon>
        <taxon>Glomeromycotina</taxon>
        <taxon>Glomeromycetes</taxon>
        <taxon>Archaeosporales</taxon>
        <taxon>Ambisporaceae</taxon>
        <taxon>Ambispora</taxon>
    </lineage>
</organism>
<sequence length="460" mass="52851">MDQIIVVPQETKDPEKNRTVEKTKNKFRRILYRIIQIVPYRPKTESNNFYLFKFFFMLMIYAVCIFYVVALSFGIKDENPHLEIYKNPLKTIPAPFLNFSAPFDFSLNCNFIGLDLQIAKGNNSCQEYFDDVLYSDPNNLSTIIPSKHGSWNPSKLSNNSNAEIQLGPNGVFGLIVEVFRDKDSSNALNNQTNSIWNTNMWVKVVDPEFYKTNFSQEDPNSKDVVEEEAKLQNLHFVSPGQKHIVWFTRSLNKDLNSNRARNLAGIAQVTNDYYVISSYMDVVSPDNATEFDQYATIEFYYQTRELTVNGETKDKTVLGLLSSLGGAFSLGIAIYVFCFGANQITPFGWSQELPYIRGEMKRKLRENFEEIDALPLIETEFHESSDIVRNHADNMASSNNGNADKIVVNADLLKKLINHVNLLERRSCAMELLFRDFVVDVGDFEDLVTKKDEQKMKRNH</sequence>
<evidence type="ECO:0000313" key="3">
    <source>
        <dbReference type="Proteomes" id="UP000789508"/>
    </source>
</evidence>
<feature type="transmembrane region" description="Helical" evidence="1">
    <location>
        <begin position="317"/>
        <end position="337"/>
    </location>
</feature>
<keyword evidence="1" id="KW-0812">Transmembrane</keyword>
<accession>A0A9N8W9G1</accession>